<dbReference type="EMBL" id="KQ759894">
    <property type="protein sequence ID" value="OAD62050.1"/>
    <property type="molecule type" value="Genomic_DNA"/>
</dbReference>
<protein>
    <submittedName>
        <fullName evidence="1">Uncharacterized protein</fullName>
    </submittedName>
</protein>
<evidence type="ECO:0000313" key="2">
    <source>
        <dbReference type="Proteomes" id="UP000250275"/>
    </source>
</evidence>
<gene>
    <name evidence="1" type="ORF">WN48_07410</name>
</gene>
<keyword evidence="2" id="KW-1185">Reference proteome</keyword>
<sequence length="77" mass="8887">MQVGEGESMLYVIKPVVVPRYARIDYATRPRNSKLTNATRPLHFSARHERANAIRFGFASSVEDQKGFALRNHVDRW</sequence>
<reference evidence="1 2" key="1">
    <citation type="submission" date="2015-07" db="EMBL/GenBank/DDBJ databases">
        <title>The genome of Eufriesea mexicana.</title>
        <authorList>
            <person name="Pan H."/>
            <person name="Kapheim K."/>
        </authorList>
    </citation>
    <scope>NUCLEOTIDE SEQUENCE [LARGE SCALE GENOMIC DNA]</scope>
    <source>
        <strain evidence="1">0111107269</strain>
        <tissue evidence="1">Whole body</tissue>
    </source>
</reference>
<evidence type="ECO:0000313" key="1">
    <source>
        <dbReference type="EMBL" id="OAD62050.1"/>
    </source>
</evidence>
<name>A0A310SHH9_9HYME</name>
<accession>A0A310SHH9</accession>
<dbReference type="AlphaFoldDB" id="A0A310SHH9"/>
<proteinExistence type="predicted"/>
<dbReference type="Proteomes" id="UP000250275">
    <property type="component" value="Unassembled WGS sequence"/>
</dbReference>
<organism evidence="1 2">
    <name type="scientific">Eufriesea mexicana</name>
    <dbReference type="NCBI Taxonomy" id="516756"/>
    <lineage>
        <taxon>Eukaryota</taxon>
        <taxon>Metazoa</taxon>
        <taxon>Ecdysozoa</taxon>
        <taxon>Arthropoda</taxon>
        <taxon>Hexapoda</taxon>
        <taxon>Insecta</taxon>
        <taxon>Pterygota</taxon>
        <taxon>Neoptera</taxon>
        <taxon>Endopterygota</taxon>
        <taxon>Hymenoptera</taxon>
        <taxon>Apocrita</taxon>
        <taxon>Aculeata</taxon>
        <taxon>Apoidea</taxon>
        <taxon>Anthophila</taxon>
        <taxon>Apidae</taxon>
        <taxon>Eufriesea</taxon>
    </lineage>
</organism>